<reference evidence="2 3" key="1">
    <citation type="submission" date="2024-01" db="EMBL/GenBank/DDBJ databases">
        <title>The genomes of 5 underutilized Papilionoideae crops provide insights into root nodulation and disease resistanc.</title>
        <authorList>
            <person name="Jiang F."/>
        </authorList>
    </citation>
    <scope>NUCLEOTIDE SEQUENCE [LARGE SCALE GENOMIC DNA]</scope>
    <source>
        <strain evidence="2">LVBAO_FW01</strain>
        <tissue evidence="2">Leaves</tissue>
    </source>
</reference>
<sequence>MLSGHRTFNCYTLGLRCLASLQPLSYLPGARVRELGFPHSACQKHPILCSHPFRTASSARRQYPQPSRAIRVIPHIIRQEISKEGQTVNTQLRPRSSATKEFSQVLSPELKSLHTFKNLRQETDQKEAEDPSPLPKLHRSFEEQNRRVGASPSCNYSGNPTTSTSSELIWSERRFTHRPLYGAEKCDLISDTLSRGITKVLRLITLPSPDSEQFPVTRWWSEQPSHHRPSFPYFSLAPEVLEVADEFTWRGGGLRWTSNRRRRYQRAPAERNLAASGHEERPEWRKKTKKDIPCSST</sequence>
<dbReference type="Proteomes" id="UP001367508">
    <property type="component" value="Unassembled WGS sequence"/>
</dbReference>
<proteinExistence type="predicted"/>
<evidence type="ECO:0000313" key="3">
    <source>
        <dbReference type="Proteomes" id="UP001367508"/>
    </source>
</evidence>
<gene>
    <name evidence="2" type="ORF">VNO77_23245</name>
</gene>
<accession>A0AAN9L4L7</accession>
<evidence type="ECO:0000256" key="1">
    <source>
        <dbReference type="SAM" id="MobiDB-lite"/>
    </source>
</evidence>
<protein>
    <submittedName>
        <fullName evidence="2">Uncharacterized protein</fullName>
    </submittedName>
</protein>
<feature type="region of interest" description="Disordered" evidence="1">
    <location>
        <begin position="265"/>
        <end position="297"/>
    </location>
</feature>
<dbReference type="EMBL" id="JAYMYQ010000005">
    <property type="protein sequence ID" value="KAK7329099.1"/>
    <property type="molecule type" value="Genomic_DNA"/>
</dbReference>
<keyword evidence="3" id="KW-1185">Reference proteome</keyword>
<feature type="region of interest" description="Disordered" evidence="1">
    <location>
        <begin position="142"/>
        <end position="165"/>
    </location>
</feature>
<evidence type="ECO:0000313" key="2">
    <source>
        <dbReference type="EMBL" id="KAK7329099.1"/>
    </source>
</evidence>
<dbReference type="AlphaFoldDB" id="A0AAN9L4L7"/>
<comment type="caution">
    <text evidence="2">The sequence shown here is derived from an EMBL/GenBank/DDBJ whole genome shotgun (WGS) entry which is preliminary data.</text>
</comment>
<organism evidence="2 3">
    <name type="scientific">Canavalia gladiata</name>
    <name type="common">Sword bean</name>
    <name type="synonym">Dolichos gladiatus</name>
    <dbReference type="NCBI Taxonomy" id="3824"/>
    <lineage>
        <taxon>Eukaryota</taxon>
        <taxon>Viridiplantae</taxon>
        <taxon>Streptophyta</taxon>
        <taxon>Embryophyta</taxon>
        <taxon>Tracheophyta</taxon>
        <taxon>Spermatophyta</taxon>
        <taxon>Magnoliopsida</taxon>
        <taxon>eudicotyledons</taxon>
        <taxon>Gunneridae</taxon>
        <taxon>Pentapetalae</taxon>
        <taxon>rosids</taxon>
        <taxon>fabids</taxon>
        <taxon>Fabales</taxon>
        <taxon>Fabaceae</taxon>
        <taxon>Papilionoideae</taxon>
        <taxon>50 kb inversion clade</taxon>
        <taxon>NPAAA clade</taxon>
        <taxon>indigoferoid/millettioid clade</taxon>
        <taxon>Phaseoleae</taxon>
        <taxon>Canavalia</taxon>
    </lineage>
</organism>
<name>A0AAN9L4L7_CANGL</name>
<feature type="region of interest" description="Disordered" evidence="1">
    <location>
        <begin position="84"/>
        <end position="104"/>
    </location>
</feature>
<feature type="compositionally biased region" description="Polar residues" evidence="1">
    <location>
        <begin position="152"/>
        <end position="165"/>
    </location>
</feature>